<protein>
    <submittedName>
        <fullName evidence="1">Uncharacterized protein</fullName>
    </submittedName>
</protein>
<evidence type="ECO:0000313" key="2">
    <source>
        <dbReference type="Proteomes" id="UP000183253"/>
    </source>
</evidence>
<proteinExistence type="predicted"/>
<keyword evidence="2" id="KW-1185">Reference proteome</keyword>
<reference evidence="1 2" key="1">
    <citation type="submission" date="2016-10" db="EMBL/GenBank/DDBJ databases">
        <authorList>
            <person name="de Groot N.N."/>
        </authorList>
    </citation>
    <scope>NUCLEOTIDE SEQUENCE [LARGE SCALE GENOMIC DNA]</scope>
    <source>
        <strain evidence="1 2">DSM 25383</strain>
    </source>
</reference>
<evidence type="ECO:0000313" key="1">
    <source>
        <dbReference type="EMBL" id="SEA28006.1"/>
    </source>
</evidence>
<organism evidence="1 2">
    <name type="scientific">Alistipes timonensis JC136</name>
    <dbReference type="NCBI Taxonomy" id="1033731"/>
    <lineage>
        <taxon>Bacteria</taxon>
        <taxon>Pseudomonadati</taxon>
        <taxon>Bacteroidota</taxon>
        <taxon>Bacteroidia</taxon>
        <taxon>Bacteroidales</taxon>
        <taxon>Rikenellaceae</taxon>
        <taxon>Alistipes</taxon>
    </lineage>
</organism>
<dbReference type="AlphaFoldDB" id="A0A1H3ZW85"/>
<dbReference type="Proteomes" id="UP000183253">
    <property type="component" value="Unassembled WGS sequence"/>
</dbReference>
<dbReference type="EMBL" id="FNRI01000002">
    <property type="protein sequence ID" value="SEA28006.1"/>
    <property type="molecule type" value="Genomic_DNA"/>
</dbReference>
<sequence length="96" mass="10403">MTPMRPAACAAKARSVPIPSCAVLQPPEVSTRLSGRYNSGKPWKTDYAFELSGDRKTMTMTSDTDIAEVSIYTRNAIPEAIRNAPEVRSSLPGGFL</sequence>
<gene>
    <name evidence="1" type="ORF">SAMN05444145_102366</name>
</gene>
<accession>A0A1H3ZW85</accession>
<name>A0A1H3ZW85_9BACT</name>